<dbReference type="RefSeq" id="WP_143947995.1">
    <property type="nucleotide sequence ID" value="NZ_BAABMB010000002.1"/>
</dbReference>
<dbReference type="SUPFAM" id="SSF56112">
    <property type="entry name" value="Protein kinase-like (PK-like)"/>
    <property type="match status" value="1"/>
</dbReference>
<gene>
    <name evidence="4" type="ORF">FOZ76_09920</name>
</gene>
<keyword evidence="2" id="KW-0812">Transmembrane</keyword>
<keyword evidence="2" id="KW-0472">Membrane</keyword>
<keyword evidence="4" id="KW-0808">Transferase</keyword>
<protein>
    <submittedName>
        <fullName evidence="4">AarF/ABC1/UbiB kinase family protein</fullName>
    </submittedName>
</protein>
<dbReference type="GO" id="GO:0004672">
    <property type="term" value="F:protein kinase activity"/>
    <property type="evidence" value="ECO:0007669"/>
    <property type="project" value="InterPro"/>
</dbReference>
<feature type="transmembrane region" description="Helical" evidence="2">
    <location>
        <begin position="499"/>
        <end position="517"/>
    </location>
</feature>
<name>A0A556AS11_9BURK</name>
<feature type="transmembrane region" description="Helical" evidence="2">
    <location>
        <begin position="523"/>
        <end position="546"/>
    </location>
</feature>
<keyword evidence="4" id="KW-0418">Kinase</keyword>
<dbReference type="OrthoDB" id="9795390at2"/>
<evidence type="ECO:0000313" key="4">
    <source>
        <dbReference type="EMBL" id="TSH95706.1"/>
    </source>
</evidence>
<evidence type="ECO:0000256" key="1">
    <source>
        <dbReference type="ARBA" id="ARBA00009670"/>
    </source>
</evidence>
<evidence type="ECO:0000256" key="2">
    <source>
        <dbReference type="SAM" id="Phobius"/>
    </source>
</evidence>
<proteinExistence type="inferred from homology"/>
<dbReference type="InterPro" id="IPR050154">
    <property type="entry name" value="UbiB_kinase"/>
</dbReference>
<evidence type="ECO:0000313" key="5">
    <source>
        <dbReference type="Proteomes" id="UP000318405"/>
    </source>
</evidence>
<keyword evidence="5" id="KW-1185">Reference proteome</keyword>
<feature type="domain" description="Protein kinase" evidence="3">
    <location>
        <begin position="130"/>
        <end position="450"/>
    </location>
</feature>
<reference evidence="4 5" key="1">
    <citation type="submission" date="2019-07" db="EMBL/GenBank/DDBJ databases">
        <title>Qingshengfaniella alkalisoli gen. nov., sp. nov., isolated from saline soil.</title>
        <authorList>
            <person name="Xu L."/>
            <person name="Huang X.-X."/>
            <person name="Sun J.-Q."/>
        </authorList>
    </citation>
    <scope>NUCLEOTIDE SEQUENCE [LARGE SCALE GENOMIC DNA]</scope>
    <source>
        <strain evidence="4 5">DSM 27279</strain>
    </source>
</reference>
<evidence type="ECO:0000259" key="3">
    <source>
        <dbReference type="PROSITE" id="PS50011"/>
    </source>
</evidence>
<dbReference type="AlphaFoldDB" id="A0A556AS11"/>
<organism evidence="4 5">
    <name type="scientific">Verticiella sediminum</name>
    <dbReference type="NCBI Taxonomy" id="1247510"/>
    <lineage>
        <taxon>Bacteria</taxon>
        <taxon>Pseudomonadati</taxon>
        <taxon>Pseudomonadota</taxon>
        <taxon>Betaproteobacteria</taxon>
        <taxon>Burkholderiales</taxon>
        <taxon>Alcaligenaceae</taxon>
        <taxon>Verticiella</taxon>
    </lineage>
</organism>
<dbReference type="Proteomes" id="UP000318405">
    <property type="component" value="Unassembled WGS sequence"/>
</dbReference>
<dbReference type="InterPro" id="IPR004147">
    <property type="entry name" value="ABC1_dom"/>
</dbReference>
<accession>A0A556AS11</accession>
<comment type="similarity">
    <text evidence="1">Belongs to the protein kinase superfamily. ADCK protein kinase family.</text>
</comment>
<sequence length="552" mass="60491">MLETTWVALRDHARIRAIVAVLVRYGVQDVAVRLGLKPLLREPAGGGQTEAEAGVASLSVPHRLRLAIEELGPTFIKLGQILATRSDLLPPHWTEELGKLHSHASVLPWPVLSEAFEHDLGVPVASAFAQFDATPLAAASIAQVYRARLHSGEDVVVKIQRPGLRPTMQADLRLLGHLAALIENQESLRTYRPQDIVRYLASAMADELDFTREGQACERMRAALAGMPGVVVPRVFWEWTSERVLVQSFIEGVEPTDHAGLAAQRLDGPLLADRGARAFLKTVLHDGFFHADPHPGNLLAMTGDRVAFIDFGLVGRLSPRRREQLLVMLRAIIEGRSDDVASTLLEWSGATQFDWGEIDVAAQAFVARHAGGPLQLEATLRDFMAMARETGLALPPDLALLFKALITADGVLRELDPAFDVVRVARPMVQRELAERYSARTLRRQARGMLGELQGLALDVPQVARLAMYRIKHGQFGARVEIANLAELGRSLERTATRLALAIVVAAFVLALGPLLLNLGPRWLGMPVFALLGLLVAVGGLLALLWSFRRRE</sequence>
<dbReference type="EMBL" id="VLTJ01000020">
    <property type="protein sequence ID" value="TSH95706.1"/>
    <property type="molecule type" value="Genomic_DNA"/>
</dbReference>
<dbReference type="PANTHER" id="PTHR10566:SF113">
    <property type="entry name" value="PROTEIN ACTIVITY OF BC1 COMPLEX KINASE 7, CHLOROPLASTIC"/>
    <property type="match status" value="1"/>
</dbReference>
<dbReference type="GO" id="GO:0005524">
    <property type="term" value="F:ATP binding"/>
    <property type="evidence" value="ECO:0007669"/>
    <property type="project" value="InterPro"/>
</dbReference>
<dbReference type="InterPro" id="IPR000719">
    <property type="entry name" value="Prot_kinase_dom"/>
</dbReference>
<dbReference type="CDD" id="cd05121">
    <property type="entry name" value="ABC1_ADCK3-like"/>
    <property type="match status" value="1"/>
</dbReference>
<dbReference type="PROSITE" id="PS50011">
    <property type="entry name" value="PROTEIN_KINASE_DOM"/>
    <property type="match status" value="1"/>
</dbReference>
<dbReference type="PANTHER" id="PTHR10566">
    <property type="entry name" value="CHAPERONE-ACTIVITY OF BC1 COMPLEX CABC1 -RELATED"/>
    <property type="match status" value="1"/>
</dbReference>
<keyword evidence="2" id="KW-1133">Transmembrane helix</keyword>
<dbReference type="InterPro" id="IPR011009">
    <property type="entry name" value="Kinase-like_dom_sf"/>
</dbReference>
<dbReference type="Pfam" id="PF03109">
    <property type="entry name" value="ABC1"/>
    <property type="match status" value="1"/>
</dbReference>
<comment type="caution">
    <text evidence="4">The sequence shown here is derived from an EMBL/GenBank/DDBJ whole genome shotgun (WGS) entry which is preliminary data.</text>
</comment>